<keyword evidence="1" id="KW-0285">Flavoprotein</keyword>
<keyword evidence="2" id="KW-0288">FMN</keyword>
<dbReference type="InterPro" id="IPR050627">
    <property type="entry name" value="Nitroreductase/BluB"/>
</dbReference>
<dbReference type="SUPFAM" id="SSF55469">
    <property type="entry name" value="FMN-dependent nitroreductase-like"/>
    <property type="match status" value="1"/>
</dbReference>
<dbReference type="EMBL" id="UINC01166338">
    <property type="protein sequence ID" value="SVD68238.1"/>
    <property type="molecule type" value="Genomic_DNA"/>
</dbReference>
<reference evidence="5" key="1">
    <citation type="submission" date="2018-05" db="EMBL/GenBank/DDBJ databases">
        <authorList>
            <person name="Lanie J.A."/>
            <person name="Ng W.-L."/>
            <person name="Kazmierczak K.M."/>
            <person name="Andrzejewski T.M."/>
            <person name="Davidsen T.M."/>
            <person name="Wayne K.J."/>
            <person name="Tettelin H."/>
            <person name="Glass J.I."/>
            <person name="Rusch D."/>
            <person name="Podicherti R."/>
            <person name="Tsui H.-C.T."/>
            <person name="Winkler M.E."/>
        </authorList>
    </citation>
    <scope>NUCLEOTIDE SEQUENCE</scope>
</reference>
<evidence type="ECO:0000259" key="4">
    <source>
        <dbReference type="Pfam" id="PF00881"/>
    </source>
</evidence>
<evidence type="ECO:0000256" key="3">
    <source>
        <dbReference type="ARBA" id="ARBA00023002"/>
    </source>
</evidence>
<protein>
    <recommendedName>
        <fullName evidence="4">Nitroreductase domain-containing protein</fullName>
    </recommendedName>
</protein>
<name>A0A382XCZ8_9ZZZZ</name>
<feature type="non-terminal residue" evidence="5">
    <location>
        <position position="81"/>
    </location>
</feature>
<feature type="domain" description="Nitroreductase" evidence="4">
    <location>
        <begin position="31"/>
        <end position="80"/>
    </location>
</feature>
<organism evidence="5">
    <name type="scientific">marine metagenome</name>
    <dbReference type="NCBI Taxonomy" id="408172"/>
    <lineage>
        <taxon>unclassified sequences</taxon>
        <taxon>metagenomes</taxon>
        <taxon>ecological metagenomes</taxon>
    </lineage>
</organism>
<dbReference type="Gene3D" id="3.40.109.10">
    <property type="entry name" value="NADH Oxidase"/>
    <property type="match status" value="1"/>
</dbReference>
<dbReference type="AlphaFoldDB" id="A0A382XCZ8"/>
<dbReference type="PANTHER" id="PTHR23026">
    <property type="entry name" value="NADPH NITROREDUCTASE"/>
    <property type="match status" value="1"/>
</dbReference>
<dbReference type="GO" id="GO:0016491">
    <property type="term" value="F:oxidoreductase activity"/>
    <property type="evidence" value="ECO:0007669"/>
    <property type="project" value="UniProtKB-KW"/>
</dbReference>
<keyword evidence="3" id="KW-0560">Oxidoreductase</keyword>
<dbReference type="Pfam" id="PF00881">
    <property type="entry name" value="Nitroreductase"/>
    <property type="match status" value="1"/>
</dbReference>
<evidence type="ECO:0000256" key="2">
    <source>
        <dbReference type="ARBA" id="ARBA00022643"/>
    </source>
</evidence>
<dbReference type="InterPro" id="IPR000415">
    <property type="entry name" value="Nitroreductase-like"/>
</dbReference>
<sequence length="81" mass="9398">MTTSPFVPLVFDYSNDETIAERSKDFFYWMESRRTVRDYSPRKIPKAVIENAIRTAGTAPSGANMQPWHFVVVTKPETRTR</sequence>
<evidence type="ECO:0000313" key="5">
    <source>
        <dbReference type="EMBL" id="SVD68238.1"/>
    </source>
</evidence>
<proteinExistence type="predicted"/>
<accession>A0A382XCZ8</accession>
<dbReference type="InterPro" id="IPR029479">
    <property type="entry name" value="Nitroreductase"/>
</dbReference>
<dbReference type="PANTHER" id="PTHR23026:SF90">
    <property type="entry name" value="IODOTYROSINE DEIODINASE 1"/>
    <property type="match status" value="1"/>
</dbReference>
<gene>
    <name evidence="5" type="ORF">METZ01_LOCUS421092</name>
</gene>
<evidence type="ECO:0000256" key="1">
    <source>
        <dbReference type="ARBA" id="ARBA00022630"/>
    </source>
</evidence>